<gene>
    <name evidence="1" type="ORF">HPB47_021091</name>
</gene>
<keyword evidence="2" id="KW-1185">Reference proteome</keyword>
<evidence type="ECO:0000313" key="1">
    <source>
        <dbReference type="EMBL" id="KAG0432169.1"/>
    </source>
</evidence>
<reference evidence="1 2" key="1">
    <citation type="journal article" date="2020" name="Cell">
        <title>Large-Scale Comparative Analyses of Tick Genomes Elucidate Their Genetic Diversity and Vector Capacities.</title>
        <authorList>
            <consortium name="Tick Genome and Microbiome Consortium (TIGMIC)"/>
            <person name="Jia N."/>
            <person name="Wang J."/>
            <person name="Shi W."/>
            <person name="Du L."/>
            <person name="Sun Y."/>
            <person name="Zhan W."/>
            <person name="Jiang J.F."/>
            <person name="Wang Q."/>
            <person name="Zhang B."/>
            <person name="Ji P."/>
            <person name="Bell-Sakyi L."/>
            <person name="Cui X.M."/>
            <person name="Yuan T.T."/>
            <person name="Jiang B.G."/>
            <person name="Yang W.F."/>
            <person name="Lam T.T."/>
            <person name="Chang Q.C."/>
            <person name="Ding S.J."/>
            <person name="Wang X.J."/>
            <person name="Zhu J.G."/>
            <person name="Ruan X.D."/>
            <person name="Zhao L."/>
            <person name="Wei J.T."/>
            <person name="Ye R.Z."/>
            <person name="Que T.C."/>
            <person name="Du C.H."/>
            <person name="Zhou Y.H."/>
            <person name="Cheng J.X."/>
            <person name="Dai P.F."/>
            <person name="Guo W.B."/>
            <person name="Han X.H."/>
            <person name="Huang E.J."/>
            <person name="Li L.F."/>
            <person name="Wei W."/>
            <person name="Gao Y.C."/>
            <person name="Liu J.Z."/>
            <person name="Shao H.Z."/>
            <person name="Wang X."/>
            <person name="Wang C.C."/>
            <person name="Yang T.C."/>
            <person name="Huo Q.B."/>
            <person name="Li W."/>
            <person name="Chen H.Y."/>
            <person name="Chen S.E."/>
            <person name="Zhou L.G."/>
            <person name="Ni X.B."/>
            <person name="Tian J.H."/>
            <person name="Sheng Y."/>
            <person name="Liu T."/>
            <person name="Pan Y.S."/>
            <person name="Xia L.Y."/>
            <person name="Li J."/>
            <person name="Zhao F."/>
            <person name="Cao W.C."/>
        </authorList>
    </citation>
    <scope>NUCLEOTIDE SEQUENCE [LARGE SCALE GENOMIC DNA]</scope>
    <source>
        <strain evidence="1">Iper-2018</strain>
    </source>
</reference>
<organism evidence="1 2">
    <name type="scientific">Ixodes persulcatus</name>
    <name type="common">Taiga tick</name>
    <dbReference type="NCBI Taxonomy" id="34615"/>
    <lineage>
        <taxon>Eukaryota</taxon>
        <taxon>Metazoa</taxon>
        <taxon>Ecdysozoa</taxon>
        <taxon>Arthropoda</taxon>
        <taxon>Chelicerata</taxon>
        <taxon>Arachnida</taxon>
        <taxon>Acari</taxon>
        <taxon>Parasitiformes</taxon>
        <taxon>Ixodida</taxon>
        <taxon>Ixodoidea</taxon>
        <taxon>Ixodidae</taxon>
        <taxon>Ixodinae</taxon>
        <taxon>Ixodes</taxon>
    </lineage>
</organism>
<proteinExistence type="predicted"/>
<dbReference type="Proteomes" id="UP000805193">
    <property type="component" value="Unassembled WGS sequence"/>
</dbReference>
<comment type="caution">
    <text evidence="1">The sequence shown here is derived from an EMBL/GenBank/DDBJ whole genome shotgun (WGS) entry which is preliminary data.</text>
</comment>
<protein>
    <submittedName>
        <fullName evidence="1">Uncharacterized protein</fullName>
    </submittedName>
</protein>
<accession>A0AC60QDJ8</accession>
<name>A0AC60QDJ8_IXOPE</name>
<dbReference type="EMBL" id="JABSTQ010009170">
    <property type="protein sequence ID" value="KAG0432169.1"/>
    <property type="molecule type" value="Genomic_DNA"/>
</dbReference>
<sequence length="314" mass="35704">MEKDVRNEYAAQLCFARTECDRSDGRFLALGAWPNRNSEADAKGLFGGLFPKKSDSAFQVLPTSLESEEYNMEHTRRGKCVIFNNRTFDFHTKLSERRGTDLDAENLYLRFNALGFDTVIHQDFKVKQMLFELDRLGNEDHSRSDCFVCCILSHGDRDVIFGTDGKFPVDSVLEPFRGDVCPSLVGKPKLFFIQACRGDRLDDGVPVVVDTADAPGQIFRVPTHADFLMCFSTVPGFYSWRNTTQGSWFVQSLCKVLQQRARNTDLLTMMTVVCRQVALYYESSVPGDSVMDRKKQVPSIVSTLTRLVYFRQKS</sequence>
<evidence type="ECO:0000313" key="2">
    <source>
        <dbReference type="Proteomes" id="UP000805193"/>
    </source>
</evidence>